<keyword evidence="2" id="KW-1185">Reference proteome</keyword>
<dbReference type="Proteomes" id="UP000280834">
    <property type="component" value="Unassembled WGS sequence"/>
</dbReference>
<sequence length="60" mass="7176">MNQGNINICINYCIWWIEQIRHLTKIIIQAIKYSFPGYTLIYSYQRILLPIILKVLCDES</sequence>
<reference evidence="3" key="1">
    <citation type="submission" date="2017-02" db="UniProtKB">
        <authorList>
            <consortium name="WormBaseParasite"/>
        </authorList>
    </citation>
    <scope>IDENTIFICATION</scope>
</reference>
<proteinExistence type="predicted"/>
<evidence type="ECO:0000313" key="2">
    <source>
        <dbReference type="Proteomes" id="UP000280834"/>
    </source>
</evidence>
<reference evidence="1 2" key="2">
    <citation type="submission" date="2018-11" db="EMBL/GenBank/DDBJ databases">
        <authorList>
            <consortium name="Pathogen Informatics"/>
        </authorList>
    </citation>
    <scope>NUCLEOTIDE SEQUENCE [LARGE SCALE GENOMIC DNA]</scope>
</reference>
<accession>A0A0R3QBS2</accession>
<evidence type="ECO:0000313" key="3">
    <source>
        <dbReference type="WBParaSite" id="BTMF_0000380001-mRNA-1"/>
    </source>
</evidence>
<organism evidence="3">
    <name type="scientific">Brugia timori</name>
    <dbReference type="NCBI Taxonomy" id="42155"/>
    <lineage>
        <taxon>Eukaryota</taxon>
        <taxon>Metazoa</taxon>
        <taxon>Ecdysozoa</taxon>
        <taxon>Nematoda</taxon>
        <taxon>Chromadorea</taxon>
        <taxon>Rhabditida</taxon>
        <taxon>Spirurina</taxon>
        <taxon>Spiruromorpha</taxon>
        <taxon>Filarioidea</taxon>
        <taxon>Onchocercidae</taxon>
        <taxon>Brugia</taxon>
    </lineage>
</organism>
<dbReference type="EMBL" id="UZAG01002732">
    <property type="protein sequence ID" value="VDO14023.1"/>
    <property type="molecule type" value="Genomic_DNA"/>
</dbReference>
<gene>
    <name evidence="1" type="ORF">BTMF_LOCUS3104</name>
</gene>
<name>A0A0R3QBS2_9BILA</name>
<dbReference type="AlphaFoldDB" id="A0A0R3QBS2"/>
<evidence type="ECO:0000313" key="1">
    <source>
        <dbReference type="EMBL" id="VDO14023.1"/>
    </source>
</evidence>
<dbReference type="WBParaSite" id="BTMF_0000380001-mRNA-1">
    <property type="protein sequence ID" value="BTMF_0000380001-mRNA-1"/>
    <property type="gene ID" value="BTMF_0000380001"/>
</dbReference>
<protein>
    <submittedName>
        <fullName evidence="1 3">Uncharacterized protein</fullName>
    </submittedName>
</protein>